<accession>A0A0A9AG73</accession>
<reference evidence="2" key="2">
    <citation type="journal article" date="2015" name="Data Brief">
        <title>Shoot transcriptome of the giant reed, Arundo donax.</title>
        <authorList>
            <person name="Barrero R.A."/>
            <person name="Guerrero F.D."/>
            <person name="Moolhuijzen P."/>
            <person name="Goolsby J.A."/>
            <person name="Tidwell J."/>
            <person name="Bellgard S.E."/>
            <person name="Bellgard M.I."/>
        </authorList>
    </citation>
    <scope>NUCLEOTIDE SEQUENCE</scope>
    <source>
        <tissue evidence="2">Shoot tissue taken approximately 20 cm above the soil surface</tissue>
    </source>
</reference>
<dbReference type="EMBL" id="GBRH01247774">
    <property type="protein sequence ID" value="JAD50121.1"/>
    <property type="molecule type" value="Transcribed_RNA"/>
</dbReference>
<proteinExistence type="predicted"/>
<dbReference type="AlphaFoldDB" id="A0A0A9AG73"/>
<evidence type="ECO:0000256" key="1">
    <source>
        <dbReference type="SAM" id="MobiDB-lite"/>
    </source>
</evidence>
<name>A0A0A9AG73_ARUDO</name>
<feature type="region of interest" description="Disordered" evidence="1">
    <location>
        <begin position="35"/>
        <end position="54"/>
    </location>
</feature>
<feature type="compositionally biased region" description="Polar residues" evidence="1">
    <location>
        <begin position="40"/>
        <end position="54"/>
    </location>
</feature>
<organism evidence="2">
    <name type="scientific">Arundo donax</name>
    <name type="common">Giant reed</name>
    <name type="synonym">Donax arundinaceus</name>
    <dbReference type="NCBI Taxonomy" id="35708"/>
    <lineage>
        <taxon>Eukaryota</taxon>
        <taxon>Viridiplantae</taxon>
        <taxon>Streptophyta</taxon>
        <taxon>Embryophyta</taxon>
        <taxon>Tracheophyta</taxon>
        <taxon>Spermatophyta</taxon>
        <taxon>Magnoliopsida</taxon>
        <taxon>Liliopsida</taxon>
        <taxon>Poales</taxon>
        <taxon>Poaceae</taxon>
        <taxon>PACMAD clade</taxon>
        <taxon>Arundinoideae</taxon>
        <taxon>Arundineae</taxon>
        <taxon>Arundo</taxon>
    </lineage>
</organism>
<evidence type="ECO:0000313" key="2">
    <source>
        <dbReference type="EMBL" id="JAD50121.1"/>
    </source>
</evidence>
<reference evidence="2" key="1">
    <citation type="submission" date="2014-09" db="EMBL/GenBank/DDBJ databases">
        <authorList>
            <person name="Magalhaes I.L.F."/>
            <person name="Oliveira U."/>
            <person name="Santos F.R."/>
            <person name="Vidigal T.H.D.A."/>
            <person name="Brescovit A.D."/>
            <person name="Santos A.J."/>
        </authorList>
    </citation>
    <scope>NUCLEOTIDE SEQUENCE</scope>
    <source>
        <tissue evidence="2">Shoot tissue taken approximately 20 cm above the soil surface</tissue>
    </source>
</reference>
<protein>
    <submittedName>
        <fullName evidence="2">Uncharacterized protein</fullName>
    </submittedName>
</protein>
<sequence>MDVVMAICVRIWARAVHMGRALATCLMECPLTDSRPEQHQIASSTSQSMRLATP</sequence>